<name>A0A5D2H868_GOSDA</name>
<gene>
    <name evidence="1" type="ORF">ES288_A03G189700v1</name>
</gene>
<accession>A0A5D2H868</accession>
<protein>
    <submittedName>
        <fullName evidence="1">Uncharacterized protein</fullName>
    </submittedName>
</protein>
<keyword evidence="2" id="KW-1185">Reference proteome</keyword>
<reference evidence="1 2" key="1">
    <citation type="submission" date="2019-06" db="EMBL/GenBank/DDBJ databases">
        <title>WGS assembly of Gossypium darwinii.</title>
        <authorList>
            <person name="Chen Z.J."/>
            <person name="Sreedasyam A."/>
            <person name="Ando A."/>
            <person name="Song Q."/>
            <person name="De L."/>
            <person name="Hulse-Kemp A."/>
            <person name="Ding M."/>
            <person name="Ye W."/>
            <person name="Kirkbride R."/>
            <person name="Jenkins J."/>
            <person name="Plott C."/>
            <person name="Lovell J."/>
            <person name="Lin Y.-M."/>
            <person name="Vaughn R."/>
            <person name="Liu B."/>
            <person name="Li W."/>
            <person name="Simpson S."/>
            <person name="Scheffler B."/>
            <person name="Saski C."/>
            <person name="Grover C."/>
            <person name="Hu G."/>
            <person name="Conover J."/>
            <person name="Carlson J."/>
            <person name="Shu S."/>
            <person name="Boston L."/>
            <person name="Williams M."/>
            <person name="Peterson D."/>
            <person name="Mcgee K."/>
            <person name="Jones D."/>
            <person name="Wendel J."/>
            <person name="Stelly D."/>
            <person name="Grimwood J."/>
            <person name="Schmutz J."/>
        </authorList>
    </citation>
    <scope>NUCLEOTIDE SEQUENCE [LARGE SCALE GENOMIC DNA]</scope>
    <source>
        <strain evidence="1">1808015.09</strain>
    </source>
</reference>
<proteinExistence type="predicted"/>
<evidence type="ECO:0000313" key="2">
    <source>
        <dbReference type="Proteomes" id="UP000323506"/>
    </source>
</evidence>
<dbReference type="EMBL" id="CM017690">
    <property type="protein sequence ID" value="TYH25696.1"/>
    <property type="molecule type" value="Genomic_DNA"/>
</dbReference>
<dbReference type="AlphaFoldDB" id="A0A5D2H868"/>
<organism evidence="1 2">
    <name type="scientific">Gossypium darwinii</name>
    <name type="common">Darwin's cotton</name>
    <name type="synonym">Gossypium barbadense var. darwinii</name>
    <dbReference type="NCBI Taxonomy" id="34276"/>
    <lineage>
        <taxon>Eukaryota</taxon>
        <taxon>Viridiplantae</taxon>
        <taxon>Streptophyta</taxon>
        <taxon>Embryophyta</taxon>
        <taxon>Tracheophyta</taxon>
        <taxon>Spermatophyta</taxon>
        <taxon>Magnoliopsida</taxon>
        <taxon>eudicotyledons</taxon>
        <taxon>Gunneridae</taxon>
        <taxon>Pentapetalae</taxon>
        <taxon>rosids</taxon>
        <taxon>malvids</taxon>
        <taxon>Malvales</taxon>
        <taxon>Malvaceae</taxon>
        <taxon>Malvoideae</taxon>
        <taxon>Gossypium</taxon>
    </lineage>
</organism>
<sequence>MPLFFNKGGKESTFSLVIAKILSAKCSMDFFNETRPLPELRIPTGAMELFEGRESLFSKKTTVVCLLESRLPMSTIPTPLVFSFKFEAIWCTTGSSSALKASPSLACSVAISAAARS</sequence>
<evidence type="ECO:0000313" key="1">
    <source>
        <dbReference type="EMBL" id="TYH25696.1"/>
    </source>
</evidence>
<dbReference type="Proteomes" id="UP000323506">
    <property type="component" value="Chromosome A03"/>
</dbReference>